<comment type="caution">
    <text evidence="3">The sequence shown here is derived from an EMBL/GenBank/DDBJ whole genome shotgun (WGS) entry which is preliminary data.</text>
</comment>
<dbReference type="Gene3D" id="3.30.930.10">
    <property type="entry name" value="Bira Bifunctional Protein, Domain 2"/>
    <property type="match status" value="2"/>
</dbReference>
<dbReference type="Pfam" id="PF13393">
    <property type="entry name" value="tRNA-synt_His"/>
    <property type="match status" value="1"/>
</dbReference>
<dbReference type="GO" id="GO:0006427">
    <property type="term" value="P:histidyl-tRNA aminoacylation"/>
    <property type="evidence" value="ECO:0007669"/>
    <property type="project" value="TreeGrafter"/>
</dbReference>
<dbReference type="PANTHER" id="PTHR11476:SF7">
    <property type="entry name" value="HISTIDINE--TRNA LIGASE"/>
    <property type="match status" value="1"/>
</dbReference>
<dbReference type="EMBL" id="QEFC01000565">
    <property type="protein sequence ID" value="KAE9463473.1"/>
    <property type="molecule type" value="Genomic_DNA"/>
</dbReference>
<protein>
    <recommendedName>
        <fullName evidence="2">Class II Histidinyl-tRNA synthetase (HisRS)-like catalytic core domain-containing protein</fullName>
    </recommendedName>
</protein>
<name>A0A6A4LW90_9ERIC</name>
<feature type="domain" description="Class II Histidinyl-tRNA synthetase (HisRS)-like catalytic core" evidence="2">
    <location>
        <begin position="499"/>
        <end position="632"/>
    </location>
</feature>
<dbReference type="AlphaFoldDB" id="A0A6A4LW90"/>
<dbReference type="SUPFAM" id="SSF55681">
    <property type="entry name" value="Class II aaRS and biotin synthetases"/>
    <property type="match status" value="1"/>
</dbReference>
<proteinExistence type="predicted"/>
<reference evidence="3 4" key="1">
    <citation type="journal article" date="2019" name="Genome Biol. Evol.">
        <title>The Rhododendron genome and chromosomal organization provide insight into shared whole-genome duplications across the heath family (Ericaceae).</title>
        <authorList>
            <person name="Soza V.L."/>
            <person name="Lindsley D."/>
            <person name="Waalkes A."/>
            <person name="Ramage E."/>
            <person name="Patwardhan R.P."/>
            <person name="Burton J.N."/>
            <person name="Adey A."/>
            <person name="Kumar A."/>
            <person name="Qiu R."/>
            <person name="Shendure J."/>
            <person name="Hall B."/>
        </authorList>
    </citation>
    <scope>NUCLEOTIDE SEQUENCE [LARGE SCALE GENOMIC DNA]</scope>
    <source>
        <strain evidence="3">RSF 1966-606</strain>
    </source>
</reference>
<dbReference type="GO" id="GO:0032543">
    <property type="term" value="P:mitochondrial translation"/>
    <property type="evidence" value="ECO:0007669"/>
    <property type="project" value="TreeGrafter"/>
</dbReference>
<feature type="compositionally biased region" description="Basic residues" evidence="1">
    <location>
        <begin position="371"/>
        <end position="381"/>
    </location>
</feature>
<keyword evidence="4" id="KW-1185">Reference proteome</keyword>
<gene>
    <name evidence="3" type="ORF">C3L33_04609</name>
</gene>
<sequence>MYLRRRGASLPPSSVFAVANYLSPVQIDSSATIVKSLSDQNRPPPAPPAVAASSPLPSSEFKFSDLSPQEARASLFLYLNKLLLSASPTSSRPDLPFQIRDALNNNNDNDNNNNLCLDVDGHDQILNLCATLLDLLNFVNFGPLQTPPLGQVVGFRRRHLCPPRPPVVGLVRPHRCRRRLVMRGLGWPSVRIRRDKPDDAVSGIPQVHGNFREIARSVRYSTRVELSFPVFTGAQGVFNTKALVKRFYALPNEFWDLGKDSWTRAKLNIDAMTSNADLRYVSSEMFDRECPRVDSVDGEEDCILGGNHGSGRGLGEKVGGDDTSSAEAEMVKGIESLKLNKKKSEKGKKVLGDDALSDEAEMVKGRGSLKPNRKKSKKGKKVLGEETVDPSLRALLEKWSRELLAFLDPKNSGFGTLLEKVKEFLESNESRRVPKPPKGSRDFGKGDMVTREKVFSIVKDVFKRHGAMALDTPAFELRETLMGKLGEDSKLIYDLADQVKLNHRKLLDGTLGICGVPAEKFRTICSSIDKLDKQTFEQIREEMVNIHPSFDLQLYTCTLCLRHFIRKLKQDKKEKFLENEESLKALNELEILFKLLERSKCIDKVVFDLSLARGLDYYTGVIFEAVFKGEEQVAAQFSYWIFRKQMEFYEKQ</sequence>
<feature type="non-terminal residue" evidence="3">
    <location>
        <position position="1"/>
    </location>
</feature>
<accession>A0A6A4LW90</accession>
<evidence type="ECO:0000259" key="2">
    <source>
        <dbReference type="Pfam" id="PF13393"/>
    </source>
</evidence>
<organism evidence="3 4">
    <name type="scientific">Rhododendron williamsianum</name>
    <dbReference type="NCBI Taxonomy" id="262921"/>
    <lineage>
        <taxon>Eukaryota</taxon>
        <taxon>Viridiplantae</taxon>
        <taxon>Streptophyta</taxon>
        <taxon>Embryophyta</taxon>
        <taxon>Tracheophyta</taxon>
        <taxon>Spermatophyta</taxon>
        <taxon>Magnoliopsida</taxon>
        <taxon>eudicotyledons</taxon>
        <taxon>Gunneridae</taxon>
        <taxon>Pentapetalae</taxon>
        <taxon>asterids</taxon>
        <taxon>Ericales</taxon>
        <taxon>Ericaceae</taxon>
        <taxon>Ericoideae</taxon>
        <taxon>Rhodoreae</taxon>
        <taxon>Rhododendron</taxon>
    </lineage>
</organism>
<feature type="region of interest" description="Disordered" evidence="1">
    <location>
        <begin position="362"/>
        <end position="384"/>
    </location>
</feature>
<dbReference type="InterPro" id="IPR045864">
    <property type="entry name" value="aa-tRNA-synth_II/BPL/LPL"/>
</dbReference>
<dbReference type="OrthoDB" id="1906957at2759"/>
<evidence type="ECO:0000313" key="4">
    <source>
        <dbReference type="Proteomes" id="UP000428333"/>
    </source>
</evidence>
<dbReference type="Proteomes" id="UP000428333">
    <property type="component" value="Linkage Group LG03"/>
</dbReference>
<dbReference type="GO" id="GO:0004821">
    <property type="term" value="F:histidine-tRNA ligase activity"/>
    <property type="evidence" value="ECO:0007669"/>
    <property type="project" value="TreeGrafter"/>
</dbReference>
<feature type="region of interest" description="Disordered" evidence="1">
    <location>
        <begin position="37"/>
        <end position="56"/>
    </location>
</feature>
<dbReference type="GO" id="GO:0005829">
    <property type="term" value="C:cytosol"/>
    <property type="evidence" value="ECO:0007669"/>
    <property type="project" value="TreeGrafter"/>
</dbReference>
<dbReference type="GO" id="GO:0005739">
    <property type="term" value="C:mitochondrion"/>
    <property type="evidence" value="ECO:0007669"/>
    <property type="project" value="TreeGrafter"/>
</dbReference>
<dbReference type="InterPro" id="IPR041715">
    <property type="entry name" value="HisRS-like_core"/>
</dbReference>
<dbReference type="GO" id="GO:0003723">
    <property type="term" value="F:RNA binding"/>
    <property type="evidence" value="ECO:0007669"/>
    <property type="project" value="TreeGrafter"/>
</dbReference>
<dbReference type="PANTHER" id="PTHR11476">
    <property type="entry name" value="HISTIDYL-TRNA SYNTHETASE"/>
    <property type="match status" value="1"/>
</dbReference>
<evidence type="ECO:0000256" key="1">
    <source>
        <dbReference type="SAM" id="MobiDB-lite"/>
    </source>
</evidence>
<evidence type="ECO:0000313" key="3">
    <source>
        <dbReference type="EMBL" id="KAE9463473.1"/>
    </source>
</evidence>